<dbReference type="GO" id="GO:0000774">
    <property type="term" value="F:adenyl-nucleotide exchange factor activity"/>
    <property type="evidence" value="ECO:0007669"/>
    <property type="project" value="TreeGrafter"/>
</dbReference>
<protein>
    <recommendedName>
        <fullName evidence="3">Nucleotide exchange factor SIL1</fullName>
    </recommendedName>
</protein>
<evidence type="ECO:0000256" key="6">
    <source>
        <dbReference type="ARBA" id="ARBA00022824"/>
    </source>
</evidence>
<dbReference type="PANTHER" id="PTHR19316">
    <property type="entry name" value="PROTEIN FOLDING REGULATOR"/>
    <property type="match status" value="1"/>
</dbReference>
<dbReference type="InterPro" id="IPR016024">
    <property type="entry name" value="ARM-type_fold"/>
</dbReference>
<evidence type="ECO:0000256" key="5">
    <source>
        <dbReference type="ARBA" id="ARBA00022729"/>
    </source>
</evidence>
<evidence type="ECO:0000313" key="11">
    <source>
        <dbReference type="Proteomes" id="UP001054837"/>
    </source>
</evidence>
<keyword evidence="7" id="KW-0653">Protein transport</keyword>
<comment type="subcellular location">
    <subcellularLocation>
        <location evidence="1">Endoplasmic reticulum lumen</location>
    </subcellularLocation>
</comment>
<dbReference type="Proteomes" id="UP001054837">
    <property type="component" value="Unassembled WGS sequence"/>
</dbReference>
<comment type="similarity">
    <text evidence="2">Belongs to the SIL1 family.</text>
</comment>
<dbReference type="InterPro" id="IPR050693">
    <property type="entry name" value="Hsp70_NEF-Inhibitors"/>
</dbReference>
<dbReference type="GO" id="GO:0005788">
    <property type="term" value="C:endoplasmic reticulum lumen"/>
    <property type="evidence" value="ECO:0007669"/>
    <property type="project" value="UniProtKB-SubCell"/>
</dbReference>
<evidence type="ECO:0000256" key="3">
    <source>
        <dbReference type="ARBA" id="ARBA00015352"/>
    </source>
</evidence>
<reference evidence="10 11" key="1">
    <citation type="submission" date="2021-06" db="EMBL/GenBank/DDBJ databases">
        <title>Caerostris darwini draft genome.</title>
        <authorList>
            <person name="Kono N."/>
            <person name="Arakawa K."/>
        </authorList>
    </citation>
    <scope>NUCLEOTIDE SEQUENCE [LARGE SCALE GENOMIC DNA]</scope>
</reference>
<dbReference type="InterPro" id="IPR011989">
    <property type="entry name" value="ARM-like"/>
</dbReference>
<proteinExistence type="inferred from homology"/>
<keyword evidence="6" id="KW-0256">Endoplasmic reticulum</keyword>
<keyword evidence="8" id="KW-0811">Translocation</keyword>
<dbReference type="EMBL" id="BPLQ01009817">
    <property type="protein sequence ID" value="GIY46789.1"/>
    <property type="molecule type" value="Genomic_DNA"/>
</dbReference>
<evidence type="ECO:0000256" key="4">
    <source>
        <dbReference type="ARBA" id="ARBA00022448"/>
    </source>
</evidence>
<dbReference type="GO" id="GO:0015031">
    <property type="term" value="P:protein transport"/>
    <property type="evidence" value="ECO:0007669"/>
    <property type="project" value="UniProtKB-KW"/>
</dbReference>
<name>A0AAV4TL31_9ARAC</name>
<dbReference type="PANTHER" id="PTHR19316:SF35">
    <property type="entry name" value="NUCLEOTIDE EXCHANGE FACTOR SIL1"/>
    <property type="match status" value="1"/>
</dbReference>
<dbReference type="AlphaFoldDB" id="A0AAV4TL31"/>
<comment type="caution">
    <text evidence="10">The sequence shown here is derived from an EMBL/GenBank/DDBJ whole genome shotgun (WGS) entry which is preliminary data.</text>
</comment>
<evidence type="ECO:0000256" key="1">
    <source>
        <dbReference type="ARBA" id="ARBA00004319"/>
    </source>
</evidence>
<gene>
    <name evidence="10" type="primary">AVEN_111103_1</name>
    <name evidence="10" type="ORF">CDAR_494302</name>
</gene>
<evidence type="ECO:0000256" key="9">
    <source>
        <dbReference type="ARBA" id="ARBA00023180"/>
    </source>
</evidence>
<organism evidence="10 11">
    <name type="scientific">Caerostris darwini</name>
    <dbReference type="NCBI Taxonomy" id="1538125"/>
    <lineage>
        <taxon>Eukaryota</taxon>
        <taxon>Metazoa</taxon>
        <taxon>Ecdysozoa</taxon>
        <taxon>Arthropoda</taxon>
        <taxon>Chelicerata</taxon>
        <taxon>Arachnida</taxon>
        <taxon>Araneae</taxon>
        <taxon>Araneomorphae</taxon>
        <taxon>Entelegynae</taxon>
        <taxon>Araneoidea</taxon>
        <taxon>Araneidae</taxon>
        <taxon>Caerostris</taxon>
    </lineage>
</organism>
<evidence type="ECO:0000256" key="8">
    <source>
        <dbReference type="ARBA" id="ARBA00023010"/>
    </source>
</evidence>
<evidence type="ECO:0000313" key="10">
    <source>
        <dbReference type="EMBL" id="GIY46789.1"/>
    </source>
</evidence>
<evidence type="ECO:0000256" key="7">
    <source>
        <dbReference type="ARBA" id="ARBA00022927"/>
    </source>
</evidence>
<accession>A0AAV4TL31</accession>
<sequence>MNLPSSPSSHSLGIACTDTMQTIKLILFLLGILVLHKINRSKANLQMVAVSKETDEAKKNSSFVGNQLDVKISIEDYKQVYSLAKNISHSKGPIIMSKEGDLEYRRSLVRKISLKTRSEVLKKLVKNIQKFSNYSVLALQELEYLVHEYETAVDFVKLGGLELVLPLVNHEDSRIASGALSILTAAVQGNPIVQQYAEKAHILDYIIRALTGKPHNAVTSVLFTLSSYLRNNAVSQLKFFRSNGLHILANILQSPEETMKSKIKIIDLLNDIAVEIYSEPEDINEDKILQIRRLFADGVQKENICEKLPRFLNYNDLAIQGKTANAMNSLNEICVKKFNQKNVMESIKRLIDIYNPYTKKYWYSKDDMELNWLIWNDLETLYRKMKFSKRTIKTEL</sequence>
<dbReference type="Gene3D" id="1.25.10.10">
    <property type="entry name" value="Leucine-rich Repeat Variant"/>
    <property type="match status" value="1"/>
</dbReference>
<keyword evidence="9" id="KW-0325">Glycoprotein</keyword>
<dbReference type="SUPFAM" id="SSF48371">
    <property type="entry name" value="ARM repeat"/>
    <property type="match status" value="1"/>
</dbReference>
<keyword evidence="11" id="KW-1185">Reference proteome</keyword>
<evidence type="ECO:0000256" key="2">
    <source>
        <dbReference type="ARBA" id="ARBA00010588"/>
    </source>
</evidence>
<keyword evidence="4" id="KW-0813">Transport</keyword>
<keyword evidence="5" id="KW-0732">Signal</keyword>